<name>A0A1G4J642_9SACH</name>
<evidence type="ECO:0000313" key="2">
    <source>
        <dbReference type="EMBL" id="SCU85014.1"/>
    </source>
</evidence>
<evidence type="ECO:0000313" key="3">
    <source>
        <dbReference type="Proteomes" id="UP000191024"/>
    </source>
</evidence>
<dbReference type="PANTHER" id="PTHR12652:SF50">
    <property type="entry name" value="PEROXIN 11"/>
    <property type="match status" value="1"/>
</dbReference>
<dbReference type="EMBL" id="LT598466">
    <property type="protein sequence ID" value="SCU85014.1"/>
    <property type="molecule type" value="Genomic_DNA"/>
</dbReference>
<dbReference type="GO" id="GO:0005778">
    <property type="term" value="C:peroxisomal membrane"/>
    <property type="evidence" value="ECO:0007669"/>
    <property type="project" value="TreeGrafter"/>
</dbReference>
<reference evidence="3" key="1">
    <citation type="submission" date="2016-03" db="EMBL/GenBank/DDBJ databases">
        <authorList>
            <person name="Devillers H."/>
        </authorList>
    </citation>
    <scope>NUCLEOTIDE SEQUENCE [LARGE SCALE GENOMIC DNA]</scope>
</reference>
<sequence>MDPQPYSDFYSSHNLLQEFHMLQEKLPINLEVKESGDENGRDSDAETPQSPCEAEEVPVQQPATQDAASQRPAAAMPVRNLDVLEAAFNSLSGKDRIAKIIKYVLDLLRLFVARSRKGITQWDPQVLQYYSKVLAKLNLRLLVRHPVTILKIVVVAAFRNFESRALLVSTSLSMFRQILRFGGTPFRLAKLWSKIARTTEALAHKAQSGNTAVTAIAKIWGSEQSLGDFIDLYYGIMDELMLLHKFKLWSHAGFYSWVAKHEALSWYYDIMLGLKKNWCALQLLNQSQLELQIQLQVKARALQLSSKLRGSTNSPIKQQLLQDLQADHATDTSIQQELDSIQRQKGILYLDLIRLSFDFLANTTDVFHLKTPPGTYAVLSLASGITGFNKIWINCKRDLSGI</sequence>
<organism evidence="2 3">
    <name type="scientific">Lachancea mirantina</name>
    <dbReference type="NCBI Taxonomy" id="1230905"/>
    <lineage>
        <taxon>Eukaryota</taxon>
        <taxon>Fungi</taxon>
        <taxon>Dikarya</taxon>
        <taxon>Ascomycota</taxon>
        <taxon>Saccharomycotina</taxon>
        <taxon>Saccharomycetes</taxon>
        <taxon>Saccharomycetales</taxon>
        <taxon>Saccharomycetaceae</taxon>
        <taxon>Lachancea</taxon>
    </lineage>
</organism>
<dbReference type="PANTHER" id="PTHR12652">
    <property type="entry name" value="PEROXISOMAL BIOGENESIS FACTOR 11"/>
    <property type="match status" value="1"/>
</dbReference>
<feature type="compositionally biased region" description="Basic and acidic residues" evidence="1">
    <location>
        <begin position="31"/>
        <end position="44"/>
    </location>
</feature>
<dbReference type="AlphaFoldDB" id="A0A1G4J642"/>
<dbReference type="STRING" id="1230905.A0A1G4J642"/>
<dbReference type="GO" id="GO:0016559">
    <property type="term" value="P:peroxisome fission"/>
    <property type="evidence" value="ECO:0007669"/>
    <property type="project" value="TreeGrafter"/>
</dbReference>
<gene>
    <name evidence="2" type="ORF">LAMI_0C09802G</name>
</gene>
<dbReference type="OrthoDB" id="411017at2759"/>
<accession>A0A1G4J642</accession>
<keyword evidence="3" id="KW-1185">Reference proteome</keyword>
<dbReference type="Proteomes" id="UP000191024">
    <property type="component" value="Chromosome C"/>
</dbReference>
<feature type="region of interest" description="Disordered" evidence="1">
    <location>
        <begin position="30"/>
        <end position="72"/>
    </location>
</feature>
<proteinExistence type="predicted"/>
<protein>
    <submittedName>
        <fullName evidence="2">LAMI_0C09802g1_1</fullName>
    </submittedName>
</protein>
<evidence type="ECO:0000256" key="1">
    <source>
        <dbReference type="SAM" id="MobiDB-lite"/>
    </source>
</evidence>